<evidence type="ECO:0000256" key="9">
    <source>
        <dbReference type="SAM" id="Phobius"/>
    </source>
</evidence>
<dbReference type="PANTHER" id="PTHR24223">
    <property type="entry name" value="ATP-BINDING CASSETTE SUB-FAMILY C"/>
    <property type="match status" value="1"/>
</dbReference>
<dbReference type="Gene3D" id="3.40.50.300">
    <property type="entry name" value="P-loop containing nucleotide triphosphate hydrolases"/>
    <property type="match status" value="2"/>
</dbReference>
<feature type="transmembrane region" description="Helical" evidence="9">
    <location>
        <begin position="261"/>
        <end position="281"/>
    </location>
</feature>
<sequence>MPRQYKPANPNKPSNNPHAEQTAAPLSMLFFFFVEPLVFGASRVAHLAADQLPPLADYDAAEYLREKISKHVSSFNPPDPSSSGRKKHHIFWSLLKLVRSDYFMMATSASVSSLARFLVPVAVNQLLKFLEEHGEPGPIRPWFWIIMLLAGPIIASTAVEHYVYLSDRALTHIESVLCQAVFSHALRARMKADVSASESDEGTSREKKSSSSVVGKINNLVTSDVNNILNSPHTIYLFTFVPLQLAGTLVFLYMILGWSAFVASGVTLLCLPIPGWIANVTQKIQRERMKRTDERVQIVTETTKVIRMVKLFGWEAKMSERVAEKREEELKWVRKLRFVQVLSQVVNVDHDIVLLHLRSFPTPFLYSRPRELLNSNLLQTVIMKKDLKPSIVFASLTVFDNLRTQCTLIVNLLGNAIVAKVSLDRIDEFLIETELLDDFDPNPKSYTINRTPRDDIAIHEALFTWTSEVDKTSSASSDRRFVLAVDQETLSFKKGGFNLIVGPTGSGKTSLLMALLGEMHYIPVAQDSHVSLPRAGGVAYAAQESWVQNETIRQNIVFSSPFDAARYKKVIHQCALERDLELFAAGDQTEVGEKGITLSGGQKARITLARAVYSQAKVLLLDDVLAALDVHTSKWIVEKCFKGDLLRERTVLLVTHNIPLVAPIADFVVSVKDGKIMSQGTLDVALSKDESLAAEMQEQIEDLKEDEEKVGQEEPSKDPEAPAATEGQGKLIIEEEVQMGRVGSSAGKLYASAFGGNHPFATCATYLAGLVAMGVLNVIQTWYLGYWARQYELMPPSQVPVFKHLGIYGLLLLVAVIATTFTYAFFAIFTVRASKTIHMRLIRSILTTTLRWLDTTPVSRIIARCTGDINNVDMRIPFLIENLGVIAIKMFTQALALVLYTPIFIFPAVVLTALGKWCGDVWSRAVLCVRREQSNSKAPVLAQFEGAISGIVSIRAYGVQEAFESELRNRVDHNVRLTRTLYNIERWMPIRMDCLGALFSSGLAAYLVYSQGVDASTAGFSLNMAVTFTGAILYVIFNLSDLEIEANSLERIDGYLNIEKEPGASSTGEPPAYWPASGDLRVENLSARYSPEGPKALHELNFHVKSGERIGVVGRTGSGKSSLTLSLLRCIYTEGDIYYDGLNTTTLNLDALRSNITIIPQVVGTTHKLLFITISHSARQPELLSGTLRQNLDPFDQHDDATLNGVLRSSGFLDLQKEGDETNKLTLDSAISSGGANLSVGQRQILALARAILRRSKLLILDEATSAIDYATDTIIQQSLRTELGLETTVITIAHRLQTIMDYDRIMVLDAGRIVEFDTPKELLGREGGFLKGLVEESADKKSLIDMAGKRRERSE</sequence>
<keyword evidence="4" id="KW-0547">Nucleotide-binding</keyword>
<dbReference type="Pfam" id="PF00005">
    <property type="entry name" value="ABC_tran"/>
    <property type="match status" value="2"/>
</dbReference>
<evidence type="ECO:0000256" key="2">
    <source>
        <dbReference type="ARBA" id="ARBA00022448"/>
    </source>
</evidence>
<evidence type="ECO:0000256" key="5">
    <source>
        <dbReference type="ARBA" id="ARBA00022840"/>
    </source>
</evidence>
<feature type="transmembrane region" description="Helical" evidence="9">
    <location>
        <begin position="764"/>
        <end position="785"/>
    </location>
</feature>
<feature type="compositionally biased region" description="Basic and acidic residues" evidence="8">
    <location>
        <begin position="706"/>
        <end position="720"/>
    </location>
</feature>
<keyword evidence="5" id="KW-0067">ATP-binding</keyword>
<dbReference type="InterPro" id="IPR017871">
    <property type="entry name" value="ABC_transporter-like_CS"/>
</dbReference>
<keyword evidence="2" id="KW-0813">Transport</keyword>
<dbReference type="PROSITE" id="PS00211">
    <property type="entry name" value="ABC_TRANSPORTER_1"/>
    <property type="match status" value="1"/>
</dbReference>
<evidence type="ECO:0008006" key="14">
    <source>
        <dbReference type="Google" id="ProtNLM"/>
    </source>
</evidence>
<dbReference type="PANTHER" id="PTHR24223:SF356">
    <property type="entry name" value="ATP-BINDING CASSETTE TRANSPORTER ABC4"/>
    <property type="match status" value="1"/>
</dbReference>
<dbReference type="CDD" id="cd03244">
    <property type="entry name" value="ABCC_MRP_domain2"/>
    <property type="match status" value="1"/>
</dbReference>
<evidence type="ECO:0000256" key="8">
    <source>
        <dbReference type="SAM" id="MobiDB-lite"/>
    </source>
</evidence>
<feature type="domain" description="ABC transporter" evidence="10">
    <location>
        <begin position="1080"/>
        <end position="1336"/>
    </location>
</feature>
<feature type="transmembrane region" description="Helical" evidence="9">
    <location>
        <begin position="894"/>
        <end position="914"/>
    </location>
</feature>
<evidence type="ECO:0000256" key="1">
    <source>
        <dbReference type="ARBA" id="ARBA00004370"/>
    </source>
</evidence>
<comment type="subcellular location">
    <subcellularLocation>
        <location evidence="1">Membrane</location>
    </subcellularLocation>
</comment>
<dbReference type="SUPFAM" id="SSF90123">
    <property type="entry name" value="ABC transporter transmembrane region"/>
    <property type="match status" value="2"/>
</dbReference>
<dbReference type="InterPro" id="IPR003439">
    <property type="entry name" value="ABC_transporter-like_ATP-bd"/>
</dbReference>
<dbReference type="InterPro" id="IPR003593">
    <property type="entry name" value="AAA+_ATPase"/>
</dbReference>
<feature type="region of interest" description="Disordered" evidence="8">
    <location>
        <begin position="703"/>
        <end position="727"/>
    </location>
</feature>
<dbReference type="CDD" id="cd03250">
    <property type="entry name" value="ABCC_MRP_domain1"/>
    <property type="match status" value="1"/>
</dbReference>
<feature type="transmembrane region" description="Helical" evidence="9">
    <location>
        <begin position="805"/>
        <end position="831"/>
    </location>
</feature>
<feature type="transmembrane region" description="Helical" evidence="9">
    <location>
        <begin position="1020"/>
        <end position="1037"/>
    </location>
</feature>
<feature type="domain" description="ABC transmembrane type-1" evidence="11">
    <location>
        <begin position="111"/>
        <end position="347"/>
    </location>
</feature>
<evidence type="ECO:0000313" key="12">
    <source>
        <dbReference type="EMBL" id="KAL0572670.1"/>
    </source>
</evidence>
<keyword evidence="6 9" id="KW-1133">Transmembrane helix</keyword>
<evidence type="ECO:0000256" key="3">
    <source>
        <dbReference type="ARBA" id="ARBA00022692"/>
    </source>
</evidence>
<reference evidence="12 13" key="1">
    <citation type="submission" date="2024-02" db="EMBL/GenBank/DDBJ databases">
        <title>A draft genome for the cacao thread blight pathogen Marasmius crinis-equi.</title>
        <authorList>
            <person name="Cohen S.P."/>
            <person name="Baruah I.K."/>
            <person name="Amoako-Attah I."/>
            <person name="Bukari Y."/>
            <person name="Meinhardt L.W."/>
            <person name="Bailey B.A."/>
        </authorList>
    </citation>
    <scope>NUCLEOTIDE SEQUENCE [LARGE SCALE GENOMIC DNA]</scope>
    <source>
        <strain evidence="12 13">GH-76</strain>
    </source>
</reference>
<gene>
    <name evidence="12" type="ORF">V5O48_009294</name>
</gene>
<comment type="caution">
    <text evidence="12">The sequence shown here is derived from an EMBL/GenBank/DDBJ whole genome shotgun (WGS) entry which is preliminary data.</text>
</comment>
<dbReference type="InterPro" id="IPR027417">
    <property type="entry name" value="P-loop_NTPase"/>
</dbReference>
<feature type="transmembrane region" description="Helical" evidence="9">
    <location>
        <begin position="142"/>
        <end position="165"/>
    </location>
</feature>
<evidence type="ECO:0000259" key="11">
    <source>
        <dbReference type="PROSITE" id="PS50929"/>
    </source>
</evidence>
<protein>
    <recommendedName>
        <fullName evidence="14">P-loop containing nucleoside triphosphate hydrolase protein</fullName>
    </recommendedName>
</protein>
<evidence type="ECO:0000256" key="4">
    <source>
        <dbReference type="ARBA" id="ARBA00022741"/>
    </source>
</evidence>
<dbReference type="SUPFAM" id="SSF52540">
    <property type="entry name" value="P-loop containing nucleoside triphosphate hydrolases"/>
    <property type="match status" value="2"/>
</dbReference>
<feature type="domain" description="ABC transmembrane type-1" evidence="11">
    <location>
        <begin position="767"/>
        <end position="1043"/>
    </location>
</feature>
<dbReference type="InterPro" id="IPR011527">
    <property type="entry name" value="ABC1_TM_dom"/>
</dbReference>
<feature type="domain" description="ABC transporter" evidence="10">
    <location>
        <begin position="464"/>
        <end position="698"/>
    </location>
</feature>
<proteinExistence type="predicted"/>
<evidence type="ECO:0000256" key="6">
    <source>
        <dbReference type="ARBA" id="ARBA00022989"/>
    </source>
</evidence>
<dbReference type="CDD" id="cd18604">
    <property type="entry name" value="ABC_6TM_VMR1_D2_like"/>
    <property type="match status" value="1"/>
</dbReference>
<dbReference type="EMBL" id="JBAHYK010000599">
    <property type="protein sequence ID" value="KAL0572670.1"/>
    <property type="molecule type" value="Genomic_DNA"/>
</dbReference>
<accession>A0ABR3FBV5</accession>
<dbReference type="Pfam" id="PF00664">
    <property type="entry name" value="ABC_membrane"/>
    <property type="match status" value="2"/>
</dbReference>
<dbReference type="InterPro" id="IPR036640">
    <property type="entry name" value="ABC1_TM_sf"/>
</dbReference>
<keyword evidence="3 9" id="KW-0812">Transmembrane</keyword>
<evidence type="ECO:0000256" key="7">
    <source>
        <dbReference type="ARBA" id="ARBA00023136"/>
    </source>
</evidence>
<keyword evidence="7 9" id="KW-0472">Membrane</keyword>
<dbReference type="CDD" id="cd18596">
    <property type="entry name" value="ABC_6TM_VMR1_D1_like"/>
    <property type="match status" value="1"/>
</dbReference>
<organism evidence="12 13">
    <name type="scientific">Marasmius crinis-equi</name>
    <dbReference type="NCBI Taxonomy" id="585013"/>
    <lineage>
        <taxon>Eukaryota</taxon>
        <taxon>Fungi</taxon>
        <taxon>Dikarya</taxon>
        <taxon>Basidiomycota</taxon>
        <taxon>Agaricomycotina</taxon>
        <taxon>Agaricomycetes</taxon>
        <taxon>Agaricomycetidae</taxon>
        <taxon>Agaricales</taxon>
        <taxon>Marasmiineae</taxon>
        <taxon>Marasmiaceae</taxon>
        <taxon>Marasmius</taxon>
    </lineage>
</organism>
<evidence type="ECO:0000259" key="10">
    <source>
        <dbReference type="PROSITE" id="PS50893"/>
    </source>
</evidence>
<feature type="transmembrane region" description="Helical" evidence="9">
    <location>
        <begin position="235"/>
        <end position="255"/>
    </location>
</feature>
<dbReference type="PROSITE" id="PS50893">
    <property type="entry name" value="ABC_TRANSPORTER_2"/>
    <property type="match status" value="2"/>
</dbReference>
<feature type="transmembrane region" description="Helical" evidence="9">
    <location>
        <begin position="990"/>
        <end position="1008"/>
    </location>
</feature>
<dbReference type="Gene3D" id="1.20.1560.10">
    <property type="entry name" value="ABC transporter type 1, transmembrane domain"/>
    <property type="match status" value="2"/>
</dbReference>
<name>A0ABR3FBV5_9AGAR</name>
<dbReference type="SMART" id="SM00382">
    <property type="entry name" value="AAA"/>
    <property type="match status" value="2"/>
</dbReference>
<dbReference type="PROSITE" id="PS50929">
    <property type="entry name" value="ABC_TM1F"/>
    <property type="match status" value="2"/>
</dbReference>
<dbReference type="Proteomes" id="UP001465976">
    <property type="component" value="Unassembled WGS sequence"/>
</dbReference>
<keyword evidence="13" id="KW-1185">Reference proteome</keyword>
<evidence type="ECO:0000313" key="13">
    <source>
        <dbReference type="Proteomes" id="UP001465976"/>
    </source>
</evidence>
<dbReference type="InterPro" id="IPR050173">
    <property type="entry name" value="ABC_transporter_C-like"/>
</dbReference>